<dbReference type="InterPro" id="IPR035985">
    <property type="entry name" value="Ubiquitin-activating_enz"/>
</dbReference>
<evidence type="ECO:0000313" key="5">
    <source>
        <dbReference type="Proteomes" id="UP000748067"/>
    </source>
</evidence>
<organism evidence="3 4">
    <name type="scientific">Pseudomonas antarctica</name>
    <dbReference type="NCBI Taxonomy" id="219572"/>
    <lineage>
        <taxon>Bacteria</taxon>
        <taxon>Pseudomonadati</taxon>
        <taxon>Pseudomonadota</taxon>
        <taxon>Gammaproteobacteria</taxon>
        <taxon>Pseudomonadales</taxon>
        <taxon>Pseudomonadaceae</taxon>
        <taxon>Pseudomonas</taxon>
    </lineage>
</organism>
<dbReference type="PANTHER" id="PTHR43267">
    <property type="entry name" value="TRNA THREONYLCARBAMOYLADENOSINE DEHYDRATASE"/>
    <property type="match status" value="1"/>
</dbReference>
<dbReference type="OrthoDB" id="7060788at2"/>
<accession>A0A1G9V5K7</accession>
<proteinExistence type="predicted"/>
<protein>
    <submittedName>
        <fullName evidence="2">Molybdopterin-synthase adenylyltransferase</fullName>
        <ecNumber evidence="2">2.7.7.80</ecNumber>
    </submittedName>
    <submittedName>
        <fullName evidence="3">ThiF family protein</fullName>
    </submittedName>
</protein>
<evidence type="ECO:0000313" key="4">
    <source>
        <dbReference type="Proteomes" id="UP000182470"/>
    </source>
</evidence>
<dbReference type="EMBL" id="JXDI01000001">
    <property type="protein sequence ID" value="KAF2408671.1"/>
    <property type="molecule type" value="Genomic_DNA"/>
</dbReference>
<dbReference type="GO" id="GO:0061504">
    <property type="term" value="P:cyclic threonylcarbamoyladenosine biosynthetic process"/>
    <property type="evidence" value="ECO:0007669"/>
    <property type="project" value="TreeGrafter"/>
</dbReference>
<dbReference type="PANTHER" id="PTHR43267:SF2">
    <property type="entry name" value="TRNA THREONYLCARBAMOYLADENOSINE DEHYDRATASE 1-RELATED"/>
    <property type="match status" value="1"/>
</dbReference>
<dbReference type="InterPro" id="IPR000594">
    <property type="entry name" value="ThiF_NAD_FAD-bd"/>
</dbReference>
<dbReference type="Pfam" id="PF00899">
    <property type="entry name" value="ThiF"/>
    <property type="match status" value="1"/>
</dbReference>
<keyword evidence="2" id="KW-0808">Transferase</keyword>
<name>A0A1G9V5K7_9PSED</name>
<dbReference type="Gene3D" id="3.40.50.720">
    <property type="entry name" value="NAD(P)-binding Rossmann-like Domain"/>
    <property type="match status" value="1"/>
</dbReference>
<gene>
    <name evidence="2" type="primary">moeB_2</name>
    <name evidence="2" type="ORF">PSAN_10690</name>
    <name evidence="3" type="ORF">SAMN04490179_0401</name>
</gene>
<reference evidence="3 4" key="2">
    <citation type="submission" date="2016-10" db="EMBL/GenBank/DDBJ databases">
        <authorList>
            <person name="de Groot N.N."/>
        </authorList>
    </citation>
    <scope>NUCLEOTIDE SEQUENCE [LARGE SCALE GENOMIC DNA]</scope>
    <source>
        <strain evidence="3 4">BS2772</strain>
    </source>
</reference>
<dbReference type="AlphaFoldDB" id="A0A1G9V5K7"/>
<sequence>MEALAYDPVLKIKDSVDVYVSTGESDVCTIQFYHINTRQKLSIRIAPSFSDVLAALDGLSPLSKILKSFAFELDPVELKSIFEYLVAKGVLEHPTIEDPNSRYSRQINFLSDWIFGLSSNKAHEQIINSNVVIFGVGAVGSSIAINLARAGVSKFTFVDNKVLSSQSAERHPFFSAKEVGEAKVDALKRHLEKINSAVRVTCVREKLLPLTDLSSLVDDATLVVNTADEPYIGHTSVKLGRYLWGKKIPLYVAGGFDAHLMSTGDFYIPGESVCIDCCSGFFSAALADWKPTYKVHKTNSAKTHIIGGSGGTYSMSLFSASYACIQLLNYLAGGDAYKFRISQRGEFIIGKGEIEWVEILAKEGCNVCGK</sequence>
<dbReference type="RefSeq" id="WP_083355743.1">
    <property type="nucleotide sequence ID" value="NZ_JXDI01000001.1"/>
</dbReference>
<dbReference type="EMBL" id="LT629704">
    <property type="protein sequence ID" value="SDM67165.1"/>
    <property type="molecule type" value="Genomic_DNA"/>
</dbReference>
<dbReference type="Proteomes" id="UP000182470">
    <property type="component" value="Chromosome I"/>
</dbReference>
<dbReference type="GO" id="GO:0061605">
    <property type="term" value="F:molybdopterin-synthase adenylyltransferase activity"/>
    <property type="evidence" value="ECO:0007669"/>
    <property type="project" value="UniProtKB-EC"/>
</dbReference>
<evidence type="ECO:0000313" key="3">
    <source>
        <dbReference type="EMBL" id="SDM67165.1"/>
    </source>
</evidence>
<keyword evidence="2" id="KW-0548">Nucleotidyltransferase</keyword>
<dbReference type="SUPFAM" id="SSF69572">
    <property type="entry name" value="Activating enzymes of the ubiquitin-like proteins"/>
    <property type="match status" value="1"/>
</dbReference>
<dbReference type="GO" id="GO:0061503">
    <property type="term" value="F:tRNA threonylcarbamoyladenosine dehydratase"/>
    <property type="evidence" value="ECO:0007669"/>
    <property type="project" value="TreeGrafter"/>
</dbReference>
<evidence type="ECO:0000259" key="1">
    <source>
        <dbReference type="Pfam" id="PF00899"/>
    </source>
</evidence>
<evidence type="ECO:0000313" key="2">
    <source>
        <dbReference type="EMBL" id="KAF2408671.1"/>
    </source>
</evidence>
<dbReference type="Proteomes" id="UP000748067">
    <property type="component" value="Unassembled WGS sequence"/>
</dbReference>
<dbReference type="EC" id="2.7.7.80" evidence="2"/>
<dbReference type="InterPro" id="IPR045886">
    <property type="entry name" value="ThiF/MoeB/HesA"/>
</dbReference>
<reference evidence="2 5" key="1">
    <citation type="submission" date="2015-01" db="EMBL/GenBank/DDBJ databases">
        <title>Genome Sequence of Pseudomonas antarctica CMS 35.</title>
        <authorList>
            <person name="Voget S."/>
            <person name="Chow J."/>
            <person name="Daniel R."/>
            <person name="Streit W."/>
        </authorList>
    </citation>
    <scope>NUCLEOTIDE SEQUENCE [LARGE SCALE GENOMIC DNA]</scope>
    <source>
        <strain evidence="2 5">CMS 35</strain>
    </source>
</reference>
<keyword evidence="5" id="KW-1185">Reference proteome</keyword>
<dbReference type="GO" id="GO:0008641">
    <property type="term" value="F:ubiquitin-like modifier activating enzyme activity"/>
    <property type="evidence" value="ECO:0007669"/>
    <property type="project" value="InterPro"/>
</dbReference>
<feature type="domain" description="THIF-type NAD/FAD binding fold" evidence="1">
    <location>
        <begin position="103"/>
        <end position="340"/>
    </location>
</feature>